<comment type="similarity">
    <text evidence="1 4 8">Belongs to the 6-phosphogluconate dehydrogenase family.</text>
</comment>
<feature type="active site" description="Proton acceptor" evidence="5">
    <location>
        <position position="193"/>
    </location>
</feature>
<sequence length="496" mass="52984">MAENTNAGNAGKKANIGVVGLAVMGSNLARNLAHHGNTVAVFNRTYARTETLMKEHGTEGDFIPAKTIEEFVASLSKPRTAIIMVKAGAPTDAMIEALADAMEPGDIIVDGGNSFYKDTIRREKAIRARGLHFVGCGISGGEEGALNGPSMMPGGTEESWKTLGPILKSIAAVAEGEPCVTHIGTDGAGHFVKMVHNGIEYADMQLIGESYDLLRRGLGMTPQQIGDVFDEWNKGDLNSYLVEITSEVLHQVDAKTGKPFVDIVVDKAGMKGTGTWTVQTALSLAVPVTGIAEAVFSRGLSGMSEQRAENARTPLTGPNGDLGIDDADKAAFVEAVRQALYASKIVAYAQGFDEIQAGAKEYGWKIDLGAVARIWRGGCIIRAKFLNRISEAYDNVAAGKQEAFSSLLFDDYFTKAVESAQEAWREVVAKAALAGIPVPAFSSSLSYYDGLRSKRLPAALIQGQRDFFGAHTYGRVDQPGAFHTLWSGDRSEIQTA</sequence>
<dbReference type="InterPro" id="IPR008927">
    <property type="entry name" value="6-PGluconate_DH-like_C_sf"/>
</dbReference>
<feature type="binding site" evidence="7">
    <location>
        <begin position="85"/>
        <end position="87"/>
    </location>
    <ligand>
        <name>NADP(+)</name>
        <dbReference type="ChEBI" id="CHEBI:58349"/>
    </ligand>
</feature>
<comment type="subunit">
    <text evidence="4">Homodimer.</text>
</comment>
<dbReference type="PIRSF" id="PIRSF000109">
    <property type="entry name" value="6PGD"/>
    <property type="match status" value="1"/>
</dbReference>
<dbReference type="InterPro" id="IPR006113">
    <property type="entry name" value="6PGDH_Gnd/GntZ"/>
</dbReference>
<feature type="domain" description="6-phosphogluconate dehydrogenase C-terminal" evidence="9">
    <location>
        <begin position="189"/>
        <end position="487"/>
    </location>
</feature>
<evidence type="ECO:0000256" key="6">
    <source>
        <dbReference type="PIRSR" id="PIRSR000109-2"/>
    </source>
</evidence>
<dbReference type="GO" id="GO:0050661">
    <property type="term" value="F:NADP binding"/>
    <property type="evidence" value="ECO:0007669"/>
    <property type="project" value="InterPro"/>
</dbReference>
<dbReference type="Gene3D" id="1.10.1040.10">
    <property type="entry name" value="N-(1-d-carboxylethyl)-l-norvaline Dehydrogenase, domain 2"/>
    <property type="match status" value="1"/>
</dbReference>
<dbReference type="SUPFAM" id="SSF51735">
    <property type="entry name" value="NAD(P)-binding Rossmann-fold domains"/>
    <property type="match status" value="1"/>
</dbReference>
<evidence type="ECO:0000256" key="2">
    <source>
        <dbReference type="ARBA" id="ARBA00023002"/>
    </source>
</evidence>
<dbReference type="Pfam" id="PF03446">
    <property type="entry name" value="NAD_binding_2"/>
    <property type="match status" value="1"/>
</dbReference>
<reference evidence="10 11" key="1">
    <citation type="journal article" date="2017" name="BMC Genomics">
        <title>Comparative genomic and phylogenomic analyses of the Bifidobacteriaceae family.</title>
        <authorList>
            <person name="Lugli G.A."/>
            <person name="Milani C."/>
            <person name="Turroni F."/>
            <person name="Duranti S."/>
            <person name="Mancabelli L."/>
            <person name="Mangifesta M."/>
            <person name="Ferrario C."/>
            <person name="Modesto M."/>
            <person name="Mattarelli P."/>
            <person name="Jiri K."/>
            <person name="van Sinderen D."/>
            <person name="Ventura M."/>
        </authorList>
    </citation>
    <scope>NUCLEOTIDE SEQUENCE [LARGE SCALE GENOMIC DNA]</scope>
    <source>
        <strain evidence="10 11">DSM 24744</strain>
    </source>
</reference>
<comment type="function">
    <text evidence="4">Catalyzes the oxidative decarboxylation of 6-phosphogluconate to ribulose 5-phosphate and CO(2), with concomitant reduction of NADP to NADPH.</text>
</comment>
<dbReference type="PRINTS" id="PR00076">
    <property type="entry name" value="6PGDHDRGNASE"/>
</dbReference>
<dbReference type="SMART" id="SM01350">
    <property type="entry name" value="6PGD"/>
    <property type="match status" value="1"/>
</dbReference>
<feature type="binding site" evidence="6">
    <location>
        <position position="465"/>
    </location>
    <ligand>
        <name>substrate</name>
        <note>ligand shared between dimeric partners</note>
    </ligand>
</feature>
<dbReference type="InterPro" id="IPR036291">
    <property type="entry name" value="NAD(P)-bd_dom_sf"/>
</dbReference>
<protein>
    <recommendedName>
        <fullName evidence="4 8">6-phosphogluconate dehydrogenase, decarboxylating</fullName>
        <ecNumber evidence="4 8">1.1.1.44</ecNumber>
    </recommendedName>
</protein>
<dbReference type="FunFam" id="3.40.50.720:FF:000007">
    <property type="entry name" value="6-phosphogluconate dehydrogenase, decarboxylating"/>
    <property type="match status" value="1"/>
</dbReference>
<feature type="binding site" evidence="7">
    <location>
        <begin position="43"/>
        <end position="45"/>
    </location>
    <ligand>
        <name>NADP(+)</name>
        <dbReference type="ChEBI" id="CHEBI:58349"/>
    </ligand>
</feature>
<name>A0A261F3S5_9BIFI</name>
<feature type="binding site" evidence="7">
    <location>
        <position position="113"/>
    </location>
    <ligand>
        <name>NADP(+)</name>
        <dbReference type="ChEBI" id="CHEBI:58349"/>
    </ligand>
</feature>
<gene>
    <name evidence="10" type="ORF">PSSU_0141</name>
</gene>
<accession>A0A261F3S5</accession>
<dbReference type="Gene3D" id="3.40.50.720">
    <property type="entry name" value="NAD(P)-binding Rossmann-like Domain"/>
    <property type="match status" value="1"/>
</dbReference>
<evidence type="ECO:0000256" key="4">
    <source>
        <dbReference type="PIRNR" id="PIRNR000109"/>
    </source>
</evidence>
<dbReference type="FunFam" id="1.20.5.320:FF:000004">
    <property type="entry name" value="6-phosphogluconate dehydrogenase, decarboxylating"/>
    <property type="match status" value="1"/>
</dbReference>
<dbReference type="InterPro" id="IPR006183">
    <property type="entry name" value="Pgluconate_DH"/>
</dbReference>
<feature type="binding site" description="in other chain" evidence="6">
    <location>
        <position position="298"/>
    </location>
    <ligand>
        <name>substrate</name>
        <note>ligand shared between dimeric partners</note>
    </ligand>
</feature>
<dbReference type="PANTHER" id="PTHR11811">
    <property type="entry name" value="6-PHOSPHOGLUCONATE DEHYDROGENASE"/>
    <property type="match status" value="1"/>
</dbReference>
<dbReference type="OrthoDB" id="9804542at2"/>
<feature type="binding site" description="in other chain" evidence="6">
    <location>
        <begin position="196"/>
        <end position="197"/>
    </location>
    <ligand>
        <name>substrate</name>
        <note>ligand shared between dimeric partners</note>
    </ligand>
</feature>
<evidence type="ECO:0000256" key="8">
    <source>
        <dbReference type="RuleBase" id="RU000485"/>
    </source>
</evidence>
<comment type="caution">
    <text evidence="10">The sequence shown here is derived from an EMBL/GenBank/DDBJ whole genome shotgun (WGS) entry which is preliminary data.</text>
</comment>
<evidence type="ECO:0000256" key="7">
    <source>
        <dbReference type="PIRSR" id="PIRSR000109-3"/>
    </source>
</evidence>
<feature type="binding site" evidence="7">
    <location>
        <begin position="20"/>
        <end position="25"/>
    </location>
    <ligand>
        <name>NADP(+)</name>
        <dbReference type="ChEBI" id="CHEBI:58349"/>
    </ligand>
</feature>
<feature type="binding site" description="in other chain" evidence="6">
    <location>
        <position position="201"/>
    </location>
    <ligand>
        <name>substrate</name>
        <note>ligand shared between dimeric partners</note>
    </ligand>
</feature>
<dbReference type="GO" id="GO:0019521">
    <property type="term" value="P:D-gluconate metabolic process"/>
    <property type="evidence" value="ECO:0007669"/>
    <property type="project" value="UniProtKB-KW"/>
</dbReference>
<evidence type="ECO:0000259" key="9">
    <source>
        <dbReference type="SMART" id="SM01350"/>
    </source>
</evidence>
<comment type="pathway">
    <text evidence="4 8">Carbohydrate degradation; pentose phosphate pathway; D-ribulose 5-phosphate from D-glucose 6-phosphate (oxidative stage): step 3/3.</text>
</comment>
<dbReference type="EMBL" id="MWWQ01000002">
    <property type="protein sequence ID" value="OZG53789.1"/>
    <property type="molecule type" value="Genomic_DNA"/>
</dbReference>
<dbReference type="UniPathway" id="UPA00115">
    <property type="reaction ID" value="UER00410"/>
</dbReference>
<organism evidence="10 11">
    <name type="scientific">Pseudoscardovia suis</name>
    <dbReference type="NCBI Taxonomy" id="987063"/>
    <lineage>
        <taxon>Bacteria</taxon>
        <taxon>Bacillati</taxon>
        <taxon>Actinomycetota</taxon>
        <taxon>Actinomycetes</taxon>
        <taxon>Bifidobacteriales</taxon>
        <taxon>Bifidobacteriaceae</taxon>
        <taxon>Pseudoscardovia</taxon>
    </lineage>
</organism>
<dbReference type="EC" id="1.1.1.44" evidence="4 8"/>
<dbReference type="Pfam" id="PF00393">
    <property type="entry name" value="6PGD"/>
    <property type="match status" value="1"/>
</dbReference>
<feature type="binding site" description="in other chain" evidence="6">
    <location>
        <position position="271"/>
    </location>
    <ligand>
        <name>substrate</name>
        <note>ligand shared between dimeric partners</note>
    </ligand>
</feature>
<dbReference type="Gene3D" id="1.20.5.320">
    <property type="entry name" value="6-Phosphogluconate Dehydrogenase, domain 3"/>
    <property type="match status" value="1"/>
</dbReference>
<dbReference type="InterPro" id="IPR006114">
    <property type="entry name" value="6PGDH_C"/>
</dbReference>
<dbReference type="GO" id="GO:0006098">
    <property type="term" value="P:pentose-phosphate shunt"/>
    <property type="evidence" value="ECO:0007669"/>
    <property type="project" value="UniProtKB-UniPathway"/>
</dbReference>
<keyword evidence="11" id="KW-1185">Reference proteome</keyword>
<evidence type="ECO:0000256" key="1">
    <source>
        <dbReference type="ARBA" id="ARBA00008419"/>
    </source>
</evidence>
<dbReference type="GO" id="GO:0004616">
    <property type="term" value="F:phosphogluconate dehydrogenase (decarboxylating) activity"/>
    <property type="evidence" value="ECO:0007669"/>
    <property type="project" value="UniProtKB-EC"/>
</dbReference>
<dbReference type="AlphaFoldDB" id="A0A261F3S5"/>
<feature type="binding site" description="in other chain" evidence="6">
    <location>
        <position position="113"/>
    </location>
    <ligand>
        <name>substrate</name>
        <note>ligand shared between dimeric partners</note>
    </ligand>
</feature>
<dbReference type="SUPFAM" id="SSF48179">
    <property type="entry name" value="6-phosphogluconate dehydrogenase C-terminal domain-like"/>
    <property type="match status" value="1"/>
</dbReference>
<dbReference type="InterPro" id="IPR013328">
    <property type="entry name" value="6PGD_dom2"/>
</dbReference>
<dbReference type="FunFam" id="1.10.1040.10:FF:000002">
    <property type="entry name" value="6-phosphogluconate dehydrogenase, decarboxylating"/>
    <property type="match status" value="1"/>
</dbReference>
<keyword evidence="3 8" id="KW-0311">Gluconate utilization</keyword>
<dbReference type="Proteomes" id="UP000216454">
    <property type="component" value="Unassembled WGS sequence"/>
</dbReference>
<feature type="binding site" evidence="6">
    <location>
        <position position="471"/>
    </location>
    <ligand>
        <name>substrate</name>
        <note>ligand shared between dimeric partners</note>
    </ligand>
</feature>
<dbReference type="NCBIfam" id="NF006765">
    <property type="entry name" value="PRK09287.1"/>
    <property type="match status" value="1"/>
</dbReference>
<dbReference type="InterPro" id="IPR006115">
    <property type="entry name" value="6PGDH_NADP-bd"/>
</dbReference>
<feature type="binding site" description="in other chain" evidence="6">
    <location>
        <begin position="139"/>
        <end position="141"/>
    </location>
    <ligand>
        <name>substrate</name>
        <note>ligand shared between dimeric partners</note>
    </ligand>
</feature>
<evidence type="ECO:0000256" key="5">
    <source>
        <dbReference type="PIRSR" id="PIRSR000109-1"/>
    </source>
</evidence>
<comment type="catalytic activity">
    <reaction evidence="4 8">
        <text>6-phospho-D-gluconate + NADP(+) = D-ribulose 5-phosphate + CO2 + NADPH</text>
        <dbReference type="Rhea" id="RHEA:10116"/>
        <dbReference type="ChEBI" id="CHEBI:16526"/>
        <dbReference type="ChEBI" id="CHEBI:57783"/>
        <dbReference type="ChEBI" id="CHEBI:58121"/>
        <dbReference type="ChEBI" id="CHEBI:58349"/>
        <dbReference type="ChEBI" id="CHEBI:58759"/>
        <dbReference type="EC" id="1.1.1.44"/>
    </reaction>
</comment>
<evidence type="ECO:0000256" key="3">
    <source>
        <dbReference type="ARBA" id="ARBA00023064"/>
    </source>
</evidence>
<feature type="active site" description="Proton donor" evidence="5">
    <location>
        <position position="200"/>
    </location>
</feature>
<evidence type="ECO:0000313" key="11">
    <source>
        <dbReference type="Proteomes" id="UP000216454"/>
    </source>
</evidence>
<dbReference type="NCBIfam" id="TIGR00873">
    <property type="entry name" value="gnd"/>
    <property type="match status" value="1"/>
</dbReference>
<proteinExistence type="inferred from homology"/>
<dbReference type="RefSeq" id="WP_094690493.1">
    <property type="nucleotide sequence ID" value="NZ_MWWQ01000002.1"/>
</dbReference>
<evidence type="ECO:0000313" key="10">
    <source>
        <dbReference type="EMBL" id="OZG53789.1"/>
    </source>
</evidence>
<keyword evidence="2 4" id="KW-0560">Oxidoreductase</keyword>
<keyword evidence="4 8" id="KW-0521">NADP</keyword>
<keyword evidence="4 8" id="KW-0570">Pentose shunt</keyword>